<evidence type="ECO:0000313" key="2">
    <source>
        <dbReference type="Proteomes" id="UP000647587"/>
    </source>
</evidence>
<sequence>MARHKKRFNDMPPDKLRAAQNQNVHATSLSPAAGYAAIMKVRFTARGVRVRIDDLELAALQRGEALTVRVTWEGGGWSLILDPQADGVIGSGAQLAAGLRQRLPELLDPAQEGVTLQGPVRVDVEKDFGPQHLDLQETAPS</sequence>
<reference evidence="2" key="1">
    <citation type="journal article" date="2019" name="Int. J. Syst. Evol. Microbiol.">
        <title>The Global Catalogue of Microorganisms (GCM) 10K type strain sequencing project: providing services to taxonomists for standard genome sequencing and annotation.</title>
        <authorList>
            <consortium name="The Broad Institute Genomics Platform"/>
            <consortium name="The Broad Institute Genome Sequencing Center for Infectious Disease"/>
            <person name="Wu L."/>
            <person name="Ma J."/>
        </authorList>
    </citation>
    <scope>NUCLEOTIDE SEQUENCE [LARGE SCALE GENOMIC DNA]</scope>
    <source>
        <strain evidence="2">JCM 30331</strain>
    </source>
</reference>
<organism evidence="1 2">
    <name type="scientific">Deinococcus malanensis</name>
    <dbReference type="NCBI Taxonomy" id="1706855"/>
    <lineage>
        <taxon>Bacteria</taxon>
        <taxon>Thermotogati</taxon>
        <taxon>Deinococcota</taxon>
        <taxon>Deinococci</taxon>
        <taxon>Deinococcales</taxon>
        <taxon>Deinococcaceae</taxon>
        <taxon>Deinococcus</taxon>
    </lineage>
</organism>
<keyword evidence="2" id="KW-1185">Reference proteome</keyword>
<protein>
    <submittedName>
        <fullName evidence="1">Uncharacterized protein</fullName>
    </submittedName>
</protein>
<evidence type="ECO:0000313" key="1">
    <source>
        <dbReference type="EMBL" id="GGK40259.1"/>
    </source>
</evidence>
<accession>A0ABQ2F4I7</accession>
<gene>
    <name evidence="1" type="ORF">GCM10008955_37530</name>
</gene>
<proteinExistence type="predicted"/>
<name>A0ABQ2F4I7_9DEIO</name>
<dbReference type="Proteomes" id="UP000647587">
    <property type="component" value="Unassembled WGS sequence"/>
</dbReference>
<comment type="caution">
    <text evidence="1">The sequence shown here is derived from an EMBL/GenBank/DDBJ whole genome shotgun (WGS) entry which is preliminary data.</text>
</comment>
<dbReference type="EMBL" id="BMPP01000022">
    <property type="protein sequence ID" value="GGK40259.1"/>
    <property type="molecule type" value="Genomic_DNA"/>
</dbReference>